<dbReference type="RefSeq" id="WP_166145509.1">
    <property type="nucleotide sequence ID" value="NZ_JAANYN010000003.1"/>
</dbReference>
<dbReference type="Gene3D" id="3.40.50.720">
    <property type="entry name" value="NAD(P)-binding Rossmann-like Domain"/>
    <property type="match status" value="1"/>
</dbReference>
<dbReference type="PROSITE" id="PS51318">
    <property type="entry name" value="TAT"/>
    <property type="match status" value="1"/>
</dbReference>
<dbReference type="SUPFAM" id="SSF51735">
    <property type="entry name" value="NAD(P)-binding Rossmann-fold domains"/>
    <property type="match status" value="1"/>
</dbReference>
<dbReference type="Pfam" id="PF22725">
    <property type="entry name" value="GFO_IDH_MocA_C3"/>
    <property type="match status" value="1"/>
</dbReference>
<dbReference type="PANTHER" id="PTHR43818:SF5">
    <property type="entry name" value="OXIDOREDUCTASE FAMILY PROTEIN"/>
    <property type="match status" value="1"/>
</dbReference>
<dbReference type="PANTHER" id="PTHR43818">
    <property type="entry name" value="BCDNA.GH03377"/>
    <property type="match status" value="1"/>
</dbReference>
<accession>A0ABX0H8S3</accession>
<dbReference type="EMBL" id="JAANYN010000003">
    <property type="protein sequence ID" value="NHE56822.1"/>
    <property type="molecule type" value="Genomic_DNA"/>
</dbReference>
<dbReference type="InterPro" id="IPR006311">
    <property type="entry name" value="TAT_signal"/>
</dbReference>
<feature type="domain" description="GFO/IDH/MocA-like oxidoreductase" evidence="2">
    <location>
        <begin position="189"/>
        <end position="320"/>
    </location>
</feature>
<proteinExistence type="predicted"/>
<dbReference type="Proteomes" id="UP000649799">
    <property type="component" value="Unassembled WGS sequence"/>
</dbReference>
<sequence>MKIIKNNQRRDFLKTSALITGGAMLSPFSLPGAYAAGEDAIKIAVIGCGGRGTGAVFQAFETGHNIKLVAMADAFKDRLDQSYERIFKKYGKDKVVVPEEMKLVGFDGYKKAIEAADVVLIATPPGFRPDHFEEAVRQEKQIFMEKPVATDAVGIRRVLAAAEIAREKKLNVVVGLQRHYQDNYIQTIDRIHDGAIGDIIGGQVFWNDGGVWVRERQPGQTEMEYQMRNWYYFNWLCGDHITEQHVHNIDVANWVKNGYPVKAEGTGGRTVRRGKDHGEIFDHHVVLFTYEDGTVIHSECRHFPGATNRVDEGFQGTKGRAYMNAGHTGRLSDYKGNSLYEHDGENNANPYQVEHDKLFAAIVKGEYKFADAENAAKSTMTSLLGRNATYSGKVITWDEAINSDISLMPERLAWDAMPKVVPNEEGYYAFAVPGKTKVV</sequence>
<dbReference type="InterPro" id="IPR050463">
    <property type="entry name" value="Gfo/Idh/MocA_oxidrdct_glycsds"/>
</dbReference>
<comment type="caution">
    <text evidence="3">The sequence shown here is derived from an EMBL/GenBank/DDBJ whole genome shotgun (WGS) entry which is preliminary data.</text>
</comment>
<dbReference type="InterPro" id="IPR036291">
    <property type="entry name" value="NAD(P)-bd_dom_sf"/>
</dbReference>
<dbReference type="Pfam" id="PF01408">
    <property type="entry name" value="GFO_IDH_MocA"/>
    <property type="match status" value="1"/>
</dbReference>
<dbReference type="InterPro" id="IPR055170">
    <property type="entry name" value="GFO_IDH_MocA-like_dom"/>
</dbReference>
<evidence type="ECO:0000259" key="2">
    <source>
        <dbReference type="Pfam" id="PF22725"/>
    </source>
</evidence>
<evidence type="ECO:0000313" key="4">
    <source>
        <dbReference type="Proteomes" id="UP000649799"/>
    </source>
</evidence>
<protein>
    <submittedName>
        <fullName evidence="3">Gfo/Idh/MocA family oxidoreductase</fullName>
    </submittedName>
</protein>
<keyword evidence="4" id="KW-1185">Reference proteome</keyword>
<name>A0ABX0H8S3_9BACT</name>
<reference evidence="3 4" key="1">
    <citation type="submission" date="2020-03" db="EMBL/GenBank/DDBJ databases">
        <title>Cyclobacterium plantarum sp. nov., a marine bacterium isolated from a coastal-marine wetland.</title>
        <authorList>
            <person name="Sanchez-Porro C."/>
            <person name="Ventosa A."/>
            <person name="Amoozegar M."/>
        </authorList>
    </citation>
    <scope>NUCLEOTIDE SEQUENCE [LARGE SCALE GENOMIC DNA]</scope>
    <source>
        <strain evidence="3 4">GBPx2</strain>
    </source>
</reference>
<dbReference type="InterPro" id="IPR000683">
    <property type="entry name" value="Gfo/Idh/MocA-like_OxRdtase_N"/>
</dbReference>
<evidence type="ECO:0000313" key="3">
    <source>
        <dbReference type="EMBL" id="NHE56822.1"/>
    </source>
</evidence>
<organism evidence="3 4">
    <name type="scientific">Cyclobacterium plantarum</name>
    <dbReference type="NCBI Taxonomy" id="2716263"/>
    <lineage>
        <taxon>Bacteria</taxon>
        <taxon>Pseudomonadati</taxon>
        <taxon>Bacteroidota</taxon>
        <taxon>Cytophagia</taxon>
        <taxon>Cytophagales</taxon>
        <taxon>Cyclobacteriaceae</taxon>
        <taxon>Cyclobacterium</taxon>
    </lineage>
</organism>
<evidence type="ECO:0000259" key="1">
    <source>
        <dbReference type="Pfam" id="PF01408"/>
    </source>
</evidence>
<dbReference type="SUPFAM" id="SSF55347">
    <property type="entry name" value="Glyceraldehyde-3-phosphate dehydrogenase-like, C-terminal domain"/>
    <property type="match status" value="1"/>
</dbReference>
<gene>
    <name evidence="3" type="ORF">G9Q97_08340</name>
</gene>
<dbReference type="Gene3D" id="3.30.360.10">
    <property type="entry name" value="Dihydrodipicolinate Reductase, domain 2"/>
    <property type="match status" value="1"/>
</dbReference>
<feature type="domain" description="Gfo/Idh/MocA-like oxidoreductase N-terminal" evidence="1">
    <location>
        <begin position="41"/>
        <end position="163"/>
    </location>
</feature>